<dbReference type="GO" id="GO:0005524">
    <property type="term" value="F:ATP binding"/>
    <property type="evidence" value="ECO:0007669"/>
    <property type="project" value="TreeGrafter"/>
</dbReference>
<reference evidence="2 3" key="1">
    <citation type="submission" date="2019-01" db="EMBL/GenBank/DDBJ databases">
        <title>Coherence of Microcystis species and biogeography revealed through population genomics.</title>
        <authorList>
            <person name="Perez-Carrascal O.M."/>
            <person name="Terrat Y."/>
            <person name="Giani A."/>
            <person name="Fortin N."/>
            <person name="Tromas N."/>
            <person name="Shapiro B.J."/>
        </authorList>
    </citation>
    <scope>NUCLEOTIDE SEQUENCE [LARGE SCALE GENOMIC DNA]</scope>
    <source>
        <strain evidence="2">Ma_QC_B_20070730_S2</strain>
    </source>
</reference>
<evidence type="ECO:0000259" key="1">
    <source>
        <dbReference type="Pfam" id="PF13614"/>
    </source>
</evidence>
<dbReference type="Gene3D" id="3.40.50.300">
    <property type="entry name" value="P-loop containing nucleotide triphosphate hydrolases"/>
    <property type="match status" value="1"/>
</dbReference>
<dbReference type="GO" id="GO:0005829">
    <property type="term" value="C:cytosol"/>
    <property type="evidence" value="ECO:0007669"/>
    <property type="project" value="TreeGrafter"/>
</dbReference>
<comment type="caution">
    <text evidence="2">The sequence shown here is derived from an EMBL/GenBank/DDBJ whole genome shotgun (WGS) entry which is preliminary data.</text>
</comment>
<dbReference type="PANTHER" id="PTHR43384">
    <property type="entry name" value="SEPTUM SITE-DETERMINING PROTEIN MIND HOMOLOG, CHLOROPLASTIC-RELATED"/>
    <property type="match status" value="1"/>
</dbReference>
<name>A0A552DZ34_MICAE</name>
<dbReference type="InterPro" id="IPR027417">
    <property type="entry name" value="P-loop_NTPase"/>
</dbReference>
<dbReference type="GO" id="GO:0009898">
    <property type="term" value="C:cytoplasmic side of plasma membrane"/>
    <property type="evidence" value="ECO:0007669"/>
    <property type="project" value="TreeGrafter"/>
</dbReference>
<feature type="domain" description="AAA" evidence="1">
    <location>
        <begin position="2"/>
        <end position="171"/>
    </location>
</feature>
<dbReference type="EMBL" id="SFBK01000086">
    <property type="protein sequence ID" value="TRU27499.1"/>
    <property type="molecule type" value="Genomic_DNA"/>
</dbReference>
<dbReference type="InterPro" id="IPR025669">
    <property type="entry name" value="AAA_dom"/>
</dbReference>
<dbReference type="Proteomes" id="UP000320551">
    <property type="component" value="Unassembled WGS sequence"/>
</dbReference>
<evidence type="ECO:0000313" key="2">
    <source>
        <dbReference type="EMBL" id="TRU27499.1"/>
    </source>
</evidence>
<protein>
    <submittedName>
        <fullName evidence="2">MinD/ParA family protein</fullName>
    </submittedName>
</protein>
<evidence type="ECO:0000313" key="3">
    <source>
        <dbReference type="Proteomes" id="UP000320551"/>
    </source>
</evidence>
<dbReference type="GO" id="GO:0016887">
    <property type="term" value="F:ATP hydrolysis activity"/>
    <property type="evidence" value="ECO:0007669"/>
    <property type="project" value="TreeGrafter"/>
</dbReference>
<dbReference type="PANTHER" id="PTHR43384:SF10">
    <property type="entry name" value="ATPASE INVOLVED IN CHROMOSOME PARTITIONING, PARA_MIND FAMILY"/>
    <property type="match status" value="1"/>
</dbReference>
<gene>
    <name evidence="2" type="ORF">EWV80_06830</name>
</gene>
<dbReference type="SUPFAM" id="SSF52540">
    <property type="entry name" value="P-loop containing nucleoside triphosphate hydrolases"/>
    <property type="match status" value="1"/>
</dbReference>
<organism evidence="2 3">
    <name type="scientific">Microcystis aeruginosa Ma_QC_B_20070730_S2</name>
    <dbReference type="NCBI Taxonomy" id="2486256"/>
    <lineage>
        <taxon>Bacteria</taxon>
        <taxon>Bacillati</taxon>
        <taxon>Cyanobacteriota</taxon>
        <taxon>Cyanophyceae</taxon>
        <taxon>Oscillatoriophycideae</taxon>
        <taxon>Chroococcales</taxon>
        <taxon>Microcystaceae</taxon>
        <taxon>Microcystis</taxon>
    </lineage>
</organism>
<sequence>MSKIISIHSYRGGTGKSNATANLAAILACQGKRVAIVDTDLPSPGIHILFELQDKHIKYTLNDFLWQKCKINESAYDVTSVLGEQKTEKNLIYLVPASVQVSDISRILRQGFNTELLLEGIEELIQLLQLDYLFLDTHPGLNRETLLSLTISNIVLLFLTPDEQDLRGTAVTLDVASRLKVPKLFLVVNKIVDRYNFGELRQQIESTHKIPIVGMMPDACDMLQLASKGLFVLKYPNHPISLVLKQIAEQIEQQDSDYAPNDSCDLKPFIMECV</sequence>
<accession>A0A552DZ34</accession>
<dbReference type="AlphaFoldDB" id="A0A552DZ34"/>
<proteinExistence type="predicted"/>
<dbReference type="PROSITE" id="PS51257">
    <property type="entry name" value="PROKAR_LIPOPROTEIN"/>
    <property type="match status" value="1"/>
</dbReference>
<dbReference type="GO" id="GO:0051782">
    <property type="term" value="P:negative regulation of cell division"/>
    <property type="evidence" value="ECO:0007669"/>
    <property type="project" value="TreeGrafter"/>
</dbReference>
<dbReference type="Pfam" id="PF13614">
    <property type="entry name" value="AAA_31"/>
    <property type="match status" value="1"/>
</dbReference>
<dbReference type="InterPro" id="IPR050625">
    <property type="entry name" value="ParA/MinD_ATPase"/>
</dbReference>